<name>A0A0E9TVX3_ANGAN</name>
<proteinExistence type="predicted"/>
<protein>
    <submittedName>
        <fullName evidence="1">Uncharacterized protein</fullName>
    </submittedName>
</protein>
<dbReference type="AlphaFoldDB" id="A0A0E9TVX3"/>
<reference evidence="1" key="2">
    <citation type="journal article" date="2015" name="Fish Shellfish Immunol.">
        <title>Early steps in the European eel (Anguilla anguilla)-Vibrio vulnificus interaction in the gills: Role of the RtxA13 toxin.</title>
        <authorList>
            <person name="Callol A."/>
            <person name="Pajuelo D."/>
            <person name="Ebbesson L."/>
            <person name="Teles M."/>
            <person name="MacKenzie S."/>
            <person name="Amaro C."/>
        </authorList>
    </citation>
    <scope>NUCLEOTIDE SEQUENCE</scope>
</reference>
<dbReference type="EMBL" id="GBXM01050773">
    <property type="protein sequence ID" value="JAH57804.1"/>
    <property type="molecule type" value="Transcribed_RNA"/>
</dbReference>
<reference evidence="1" key="1">
    <citation type="submission" date="2014-11" db="EMBL/GenBank/DDBJ databases">
        <authorList>
            <person name="Amaro Gonzalez C."/>
        </authorList>
    </citation>
    <scope>NUCLEOTIDE SEQUENCE</scope>
</reference>
<sequence>MICAVEMYWTHRSAQAFPSTRTFRYV</sequence>
<accession>A0A0E9TVX3</accession>
<evidence type="ECO:0000313" key="1">
    <source>
        <dbReference type="EMBL" id="JAH57804.1"/>
    </source>
</evidence>
<organism evidence="1">
    <name type="scientific">Anguilla anguilla</name>
    <name type="common">European freshwater eel</name>
    <name type="synonym">Muraena anguilla</name>
    <dbReference type="NCBI Taxonomy" id="7936"/>
    <lineage>
        <taxon>Eukaryota</taxon>
        <taxon>Metazoa</taxon>
        <taxon>Chordata</taxon>
        <taxon>Craniata</taxon>
        <taxon>Vertebrata</taxon>
        <taxon>Euteleostomi</taxon>
        <taxon>Actinopterygii</taxon>
        <taxon>Neopterygii</taxon>
        <taxon>Teleostei</taxon>
        <taxon>Anguilliformes</taxon>
        <taxon>Anguillidae</taxon>
        <taxon>Anguilla</taxon>
    </lineage>
</organism>